<evidence type="ECO:0000256" key="8">
    <source>
        <dbReference type="ARBA" id="ARBA00022989"/>
    </source>
</evidence>
<proteinExistence type="inferred from homology"/>
<dbReference type="EMBL" id="CP002444">
    <property type="protein sequence ID" value="ADU97602.1"/>
    <property type="molecule type" value="Genomic_DNA"/>
</dbReference>
<protein>
    <submittedName>
        <fullName evidence="12">TonB family protein</fullName>
    </submittedName>
</protein>
<organism evidence="12 13">
    <name type="scientific">Thermovibrio ammonificans (strain DSM 15698 / JCM 12110 / HB-1)</name>
    <dbReference type="NCBI Taxonomy" id="648996"/>
    <lineage>
        <taxon>Bacteria</taxon>
        <taxon>Pseudomonadati</taxon>
        <taxon>Aquificota</taxon>
        <taxon>Aquificia</taxon>
        <taxon>Desulfurobacteriales</taxon>
        <taxon>Desulfurobacteriaceae</taxon>
        <taxon>Thermovibrio</taxon>
    </lineage>
</organism>
<evidence type="ECO:0000256" key="2">
    <source>
        <dbReference type="ARBA" id="ARBA00006555"/>
    </source>
</evidence>
<dbReference type="GO" id="GO:0031992">
    <property type="term" value="F:energy transducer activity"/>
    <property type="evidence" value="ECO:0007669"/>
    <property type="project" value="InterPro"/>
</dbReference>
<dbReference type="InterPro" id="IPR006260">
    <property type="entry name" value="TonB/TolA_C"/>
</dbReference>
<keyword evidence="7" id="KW-0653">Protein transport</keyword>
<comment type="similarity">
    <text evidence="2">Belongs to the TonB family.</text>
</comment>
<evidence type="ECO:0000256" key="6">
    <source>
        <dbReference type="ARBA" id="ARBA00022692"/>
    </source>
</evidence>
<accession>E8T5E8</accession>
<evidence type="ECO:0000256" key="9">
    <source>
        <dbReference type="ARBA" id="ARBA00023136"/>
    </source>
</evidence>
<dbReference type="PANTHER" id="PTHR33446:SF2">
    <property type="entry name" value="PROTEIN TONB"/>
    <property type="match status" value="1"/>
</dbReference>
<dbReference type="SUPFAM" id="SSF74653">
    <property type="entry name" value="TolA/TonB C-terminal domain"/>
    <property type="match status" value="1"/>
</dbReference>
<keyword evidence="5" id="KW-0997">Cell inner membrane</keyword>
<evidence type="ECO:0000256" key="3">
    <source>
        <dbReference type="ARBA" id="ARBA00022448"/>
    </source>
</evidence>
<dbReference type="Proteomes" id="UP000006362">
    <property type="component" value="Chromosome"/>
</dbReference>
<dbReference type="GO" id="GO:0098797">
    <property type="term" value="C:plasma membrane protein complex"/>
    <property type="evidence" value="ECO:0007669"/>
    <property type="project" value="TreeGrafter"/>
</dbReference>
<sequence>MSRLSLLSLFISVLINGALLYLLSIELKPPRLSEKPEAPIVLNFGYPSPKRENGPRPKAESKTVNKTPPLPKKNVKQKRHYKKKRNHSLKTSPKKTVKPSTPKRKTQLLQKNLKITKNEMKHSHFGPTHSKRTSANSLTTPSTQNGTSPTASPLKTPSERNSTTSGLATSGACPGRKPLSSKTNTKKEPSLENYLKQVLKEVERHKFYPPIARRLGIEGRVKVEIVISPEGQLSSLRILSSPSRILTSAVVKILNNCSFPKPPTNKRVKLEFVINFKLEH</sequence>
<keyword evidence="4" id="KW-1003">Cell membrane</keyword>
<dbReference type="STRING" id="648996.Theam_1646"/>
<name>E8T5E8_THEA1</name>
<dbReference type="RefSeq" id="WP_013538387.1">
    <property type="nucleotide sequence ID" value="NC_014926.1"/>
</dbReference>
<dbReference type="GO" id="GO:0015891">
    <property type="term" value="P:siderophore transport"/>
    <property type="evidence" value="ECO:0007669"/>
    <property type="project" value="InterPro"/>
</dbReference>
<dbReference type="GO" id="GO:0015031">
    <property type="term" value="P:protein transport"/>
    <property type="evidence" value="ECO:0007669"/>
    <property type="project" value="UniProtKB-KW"/>
</dbReference>
<dbReference type="KEGG" id="tam:Theam_1646"/>
<dbReference type="NCBIfam" id="TIGR01352">
    <property type="entry name" value="tonB_Cterm"/>
    <property type="match status" value="1"/>
</dbReference>
<keyword evidence="3" id="KW-0813">Transport</keyword>
<evidence type="ECO:0000313" key="12">
    <source>
        <dbReference type="EMBL" id="ADU97602.1"/>
    </source>
</evidence>
<evidence type="ECO:0000313" key="13">
    <source>
        <dbReference type="Proteomes" id="UP000006362"/>
    </source>
</evidence>
<keyword evidence="13" id="KW-1185">Reference proteome</keyword>
<dbReference type="PROSITE" id="PS52015">
    <property type="entry name" value="TONB_CTD"/>
    <property type="match status" value="1"/>
</dbReference>
<evidence type="ECO:0000256" key="7">
    <source>
        <dbReference type="ARBA" id="ARBA00022927"/>
    </source>
</evidence>
<keyword evidence="9" id="KW-0472">Membrane</keyword>
<dbReference type="InterPro" id="IPR051045">
    <property type="entry name" value="TonB-dependent_transducer"/>
</dbReference>
<evidence type="ECO:0000256" key="4">
    <source>
        <dbReference type="ARBA" id="ARBA00022475"/>
    </source>
</evidence>
<evidence type="ECO:0000259" key="11">
    <source>
        <dbReference type="PROSITE" id="PS52015"/>
    </source>
</evidence>
<comment type="subcellular location">
    <subcellularLocation>
        <location evidence="1">Cell inner membrane</location>
        <topology evidence="1">Single-pass membrane protein</topology>
        <orientation evidence="1">Periplasmic side</orientation>
    </subcellularLocation>
</comment>
<dbReference type="GO" id="GO:0055085">
    <property type="term" value="P:transmembrane transport"/>
    <property type="evidence" value="ECO:0007669"/>
    <property type="project" value="InterPro"/>
</dbReference>
<dbReference type="InterPro" id="IPR037682">
    <property type="entry name" value="TonB_C"/>
</dbReference>
<feature type="region of interest" description="Disordered" evidence="10">
    <location>
        <begin position="41"/>
        <end position="189"/>
    </location>
</feature>
<evidence type="ECO:0000256" key="5">
    <source>
        <dbReference type="ARBA" id="ARBA00022519"/>
    </source>
</evidence>
<dbReference type="HOGENOM" id="CLU_993694_0_0_0"/>
<evidence type="ECO:0000256" key="10">
    <source>
        <dbReference type="SAM" id="MobiDB-lite"/>
    </source>
</evidence>
<feature type="domain" description="TonB C-terminal" evidence="11">
    <location>
        <begin position="193"/>
        <end position="280"/>
    </location>
</feature>
<reference evidence="12" key="1">
    <citation type="submission" date="2011-01" db="EMBL/GenBank/DDBJ databases">
        <title>Complete sequence of chromosome of Thermovibrio ammonificans HB-1.</title>
        <authorList>
            <consortium name="US DOE Joint Genome Institute"/>
            <person name="Lucas S."/>
            <person name="Copeland A."/>
            <person name="Lapidus A."/>
            <person name="Cheng J.-F."/>
            <person name="Goodwin L."/>
            <person name="Pitluck S."/>
            <person name="Davenport K."/>
            <person name="Detter J.C."/>
            <person name="Han C."/>
            <person name="Tapia R."/>
            <person name="Land M."/>
            <person name="Hauser L."/>
            <person name="Kyrpides N."/>
            <person name="Ivanova N."/>
            <person name="Ovchinnikova G."/>
            <person name="Vetriani C."/>
            <person name="Woyke T."/>
        </authorList>
    </citation>
    <scope>NUCLEOTIDE SEQUENCE [LARGE SCALE GENOMIC DNA]</scope>
    <source>
        <strain evidence="12">HB-1</strain>
    </source>
</reference>
<dbReference type="Gene3D" id="3.30.1150.10">
    <property type="match status" value="1"/>
</dbReference>
<keyword evidence="6" id="KW-0812">Transmembrane</keyword>
<dbReference type="PRINTS" id="PR01374">
    <property type="entry name" value="TONBPROTEIN"/>
</dbReference>
<feature type="compositionally biased region" description="Basic residues" evidence="10">
    <location>
        <begin position="73"/>
        <end position="106"/>
    </location>
</feature>
<feature type="compositionally biased region" description="Polar residues" evidence="10">
    <location>
        <begin position="133"/>
        <end position="168"/>
    </location>
</feature>
<evidence type="ECO:0000256" key="1">
    <source>
        <dbReference type="ARBA" id="ARBA00004383"/>
    </source>
</evidence>
<feature type="compositionally biased region" description="Basic and acidic residues" evidence="10">
    <location>
        <begin position="49"/>
        <end position="63"/>
    </location>
</feature>
<dbReference type="Pfam" id="PF03544">
    <property type="entry name" value="TonB_C"/>
    <property type="match status" value="1"/>
</dbReference>
<dbReference type="InterPro" id="IPR003538">
    <property type="entry name" value="TonB"/>
</dbReference>
<keyword evidence="8" id="KW-1133">Transmembrane helix</keyword>
<dbReference type="OrthoDB" id="15637at2"/>
<gene>
    <name evidence="12" type="ordered locus">Theam_1646</name>
</gene>
<dbReference type="GO" id="GO:0030288">
    <property type="term" value="C:outer membrane-bounded periplasmic space"/>
    <property type="evidence" value="ECO:0007669"/>
    <property type="project" value="InterPro"/>
</dbReference>
<dbReference type="PANTHER" id="PTHR33446">
    <property type="entry name" value="PROTEIN TONB-RELATED"/>
    <property type="match status" value="1"/>
</dbReference>
<dbReference type="AlphaFoldDB" id="E8T5E8"/>
<dbReference type="eggNOG" id="COG0810">
    <property type="taxonomic scope" value="Bacteria"/>
</dbReference>